<dbReference type="Gene3D" id="3.40.190.10">
    <property type="entry name" value="Periplasmic binding protein-like II"/>
    <property type="match status" value="2"/>
</dbReference>
<proteinExistence type="predicted"/>
<dbReference type="AlphaFoldDB" id="A0A7X5LN04"/>
<accession>A0A7X5LN04</accession>
<organism evidence="2 3">
    <name type="scientific">Alteromonas profundi</name>
    <dbReference type="NCBI Taxonomy" id="2696062"/>
    <lineage>
        <taxon>Bacteria</taxon>
        <taxon>Pseudomonadati</taxon>
        <taxon>Pseudomonadota</taxon>
        <taxon>Gammaproteobacteria</taxon>
        <taxon>Alteromonadales</taxon>
        <taxon>Alteromonadaceae</taxon>
        <taxon>Alteromonas/Salinimonas group</taxon>
        <taxon>Alteromonas</taxon>
    </lineage>
</organism>
<gene>
    <name evidence="2" type="ORF">GTH32_14130</name>
</gene>
<evidence type="ECO:0000313" key="2">
    <source>
        <dbReference type="EMBL" id="NDV92316.1"/>
    </source>
</evidence>
<feature type="region of interest" description="Disordered" evidence="1">
    <location>
        <begin position="298"/>
        <end position="330"/>
    </location>
</feature>
<dbReference type="SUPFAM" id="SSF53850">
    <property type="entry name" value="Periplasmic binding protein-like II"/>
    <property type="match status" value="1"/>
</dbReference>
<evidence type="ECO:0000313" key="3">
    <source>
        <dbReference type="Proteomes" id="UP000470213"/>
    </source>
</evidence>
<feature type="compositionally biased region" description="Polar residues" evidence="1">
    <location>
        <begin position="311"/>
        <end position="330"/>
    </location>
</feature>
<protein>
    <submittedName>
        <fullName evidence="2">Transporter substrate-binding domain-containing protein</fullName>
    </submittedName>
</protein>
<sequence>MWRSIDIPRIIAVLAIHVLTLCFCVQVQASAQVSSEAAQPSNVLPHSVLRLPNVHPGRDPVYAYAKALLYQTLKVTEAEFGTFELVITEQEALQARQLRNLEHSMLDVTWSVTTKERERHHQPIRIPIMEGLFGKRALFINSDDTRFDHPLSLAQLKTMRAVQGYDWPDTRIFRSNNIRVLETTYDASFKMVAEKFADMYPRSVMEINHEIKNDNKTANLKIAPNIVIAYPSPMFYFVSSDRPDLAERIQRGLEKLLANGELKRLLEAQEIYQQSMTLLEGREIINLENPLLSEQSKQALDTYLPYPSPSPNSQVDGMQNKQPQSSDTTP</sequence>
<keyword evidence="3" id="KW-1185">Reference proteome</keyword>
<evidence type="ECO:0000256" key="1">
    <source>
        <dbReference type="SAM" id="MobiDB-lite"/>
    </source>
</evidence>
<dbReference type="RefSeq" id="WP_163086945.1">
    <property type="nucleotide sequence ID" value="NZ_JAAAWN010000020.1"/>
</dbReference>
<name>A0A7X5LN04_9ALTE</name>
<dbReference type="Proteomes" id="UP000470213">
    <property type="component" value="Unassembled WGS sequence"/>
</dbReference>
<reference evidence="2 3" key="1">
    <citation type="submission" date="2020-01" db="EMBL/GenBank/DDBJ databases">
        <authorList>
            <person name="Chen J."/>
            <person name="Zhu S."/>
            <person name="Yang J."/>
        </authorList>
    </citation>
    <scope>NUCLEOTIDE SEQUENCE [LARGE SCALE GENOMIC DNA]</scope>
    <source>
        <strain evidence="2 3">345S023</strain>
    </source>
</reference>
<dbReference type="EMBL" id="JAAAWN010000020">
    <property type="protein sequence ID" value="NDV92316.1"/>
    <property type="molecule type" value="Genomic_DNA"/>
</dbReference>
<comment type="caution">
    <text evidence="2">The sequence shown here is derived from an EMBL/GenBank/DDBJ whole genome shotgun (WGS) entry which is preliminary data.</text>
</comment>